<organism evidence="2 3">
    <name type="scientific">Lacisediminihabitans profunda</name>
    <dbReference type="NCBI Taxonomy" id="2594790"/>
    <lineage>
        <taxon>Bacteria</taxon>
        <taxon>Bacillati</taxon>
        <taxon>Actinomycetota</taxon>
        <taxon>Actinomycetes</taxon>
        <taxon>Micrococcales</taxon>
        <taxon>Microbacteriaceae</taxon>
        <taxon>Lacisediminihabitans</taxon>
    </lineage>
</organism>
<feature type="domain" description="HNH nuclease" evidence="1">
    <location>
        <begin position="350"/>
        <end position="402"/>
    </location>
</feature>
<dbReference type="InterPro" id="IPR003870">
    <property type="entry name" value="DUF222"/>
</dbReference>
<name>A0A5C8US85_9MICO</name>
<dbReference type="EMBL" id="VRMG01000005">
    <property type="protein sequence ID" value="TXN31395.1"/>
    <property type="molecule type" value="Genomic_DNA"/>
</dbReference>
<sequence>MVLSGVMETTATAASGLDHGPRASVLTPSLAASFLDTMGELIDDVVEADRAAARAAANRAALIDQARSWSEATASLMPSDTSQVRPWSDAHVARRSLVSELAAALRLPERTIETLIEESRSLLRELPATMAALSDGDISYRHAQVMIEHATSLPADARRAFEKAALPFALTLTASRFDHRARVLREREHPESVEVRHDSCRDKREISLDPARDGMAWLTAYLPAASAEAIYHRVTDVAAALQSPDEPRTLTQLRADVFCDLLIDGQTDAGHPTQPNLGSGIRARVLVTVPVLTLLGRGTEPAVLEGYGPIDIDAARELAAGAPGFVRILTHPETGAVLSLGRDRYAIPPDLRAWLRMRDETCRAPGCGAAARRCDLDHTKDRQFAGPTNHDNLAHLCPKHHDQKHHTAWTVEHIGDGDLEWTSPTGHHYVTEPATRVAAR</sequence>
<comment type="caution">
    <text evidence="2">The sequence shown here is derived from an EMBL/GenBank/DDBJ whole genome shotgun (WGS) entry which is preliminary data.</text>
</comment>
<gene>
    <name evidence="2" type="ORF">FVP33_07520</name>
</gene>
<dbReference type="SMART" id="SM00507">
    <property type="entry name" value="HNHc"/>
    <property type="match status" value="1"/>
</dbReference>
<dbReference type="Pfam" id="PF02720">
    <property type="entry name" value="DUF222"/>
    <property type="match status" value="1"/>
</dbReference>
<reference evidence="2 3" key="1">
    <citation type="submission" date="2019-08" db="EMBL/GenBank/DDBJ databases">
        <title>Bacterial whole genome sequence for Glaciihabitans sp. CHu50b-6-2.</title>
        <authorList>
            <person name="Jin L."/>
        </authorList>
    </citation>
    <scope>NUCLEOTIDE SEQUENCE [LARGE SCALE GENOMIC DNA]</scope>
    <source>
        <strain evidence="2 3">CHu50b-6-2</strain>
    </source>
</reference>
<accession>A0A5C8US85</accession>
<dbReference type="Proteomes" id="UP000321379">
    <property type="component" value="Unassembled WGS sequence"/>
</dbReference>
<evidence type="ECO:0000259" key="1">
    <source>
        <dbReference type="SMART" id="SM00507"/>
    </source>
</evidence>
<evidence type="ECO:0000313" key="2">
    <source>
        <dbReference type="EMBL" id="TXN31395.1"/>
    </source>
</evidence>
<protein>
    <submittedName>
        <fullName evidence="2">DUF222 domain-containing protein</fullName>
    </submittedName>
</protein>
<dbReference type="CDD" id="cd00085">
    <property type="entry name" value="HNHc"/>
    <property type="match status" value="1"/>
</dbReference>
<proteinExistence type="predicted"/>
<dbReference type="AlphaFoldDB" id="A0A5C8US85"/>
<evidence type="ECO:0000313" key="3">
    <source>
        <dbReference type="Proteomes" id="UP000321379"/>
    </source>
</evidence>
<dbReference type="InterPro" id="IPR003615">
    <property type="entry name" value="HNH_nuc"/>
</dbReference>
<keyword evidence="3" id="KW-1185">Reference proteome</keyword>